<dbReference type="Gene3D" id="2.60.120.260">
    <property type="entry name" value="Galactose-binding domain-like"/>
    <property type="match status" value="1"/>
</dbReference>
<keyword evidence="2" id="KW-1185">Reference proteome</keyword>
<dbReference type="OrthoDB" id="6158912at2759"/>
<dbReference type="InterPro" id="IPR051941">
    <property type="entry name" value="BG_Antigen-Binding_Lectin"/>
</dbReference>
<dbReference type="SUPFAM" id="SSF49785">
    <property type="entry name" value="Galactose-binding domain-like"/>
    <property type="match status" value="1"/>
</dbReference>
<organism evidence="1 2">
    <name type="scientific">Mytilus coruscus</name>
    <name type="common">Sea mussel</name>
    <dbReference type="NCBI Taxonomy" id="42192"/>
    <lineage>
        <taxon>Eukaryota</taxon>
        <taxon>Metazoa</taxon>
        <taxon>Spiralia</taxon>
        <taxon>Lophotrochozoa</taxon>
        <taxon>Mollusca</taxon>
        <taxon>Bivalvia</taxon>
        <taxon>Autobranchia</taxon>
        <taxon>Pteriomorphia</taxon>
        <taxon>Mytilida</taxon>
        <taxon>Mytiloidea</taxon>
        <taxon>Mytilidae</taxon>
        <taxon>Mytilinae</taxon>
        <taxon>Mytilus</taxon>
    </lineage>
</organism>
<dbReference type="PANTHER" id="PTHR45713:SF6">
    <property type="entry name" value="F5_8 TYPE C DOMAIN-CONTAINING PROTEIN"/>
    <property type="match status" value="1"/>
</dbReference>
<dbReference type="PANTHER" id="PTHR45713">
    <property type="entry name" value="FTP DOMAIN-CONTAINING PROTEIN"/>
    <property type="match status" value="1"/>
</dbReference>
<evidence type="ECO:0000313" key="2">
    <source>
        <dbReference type="Proteomes" id="UP000507470"/>
    </source>
</evidence>
<dbReference type="Proteomes" id="UP000507470">
    <property type="component" value="Unassembled WGS sequence"/>
</dbReference>
<dbReference type="AlphaFoldDB" id="A0A6J8EGR8"/>
<gene>
    <name evidence="1" type="ORF">MCOR_51980</name>
</gene>
<dbReference type="InterPro" id="IPR008979">
    <property type="entry name" value="Galactose-bd-like_sf"/>
</dbReference>
<dbReference type="EMBL" id="CACVKT020009048">
    <property type="protein sequence ID" value="CAC5419670.1"/>
    <property type="molecule type" value="Genomic_DNA"/>
</dbReference>
<accession>A0A6J8EGR8</accession>
<evidence type="ECO:0000313" key="1">
    <source>
        <dbReference type="EMBL" id="CAC5419670.1"/>
    </source>
</evidence>
<name>A0A6J8EGR8_MYTCO</name>
<protein>
    <submittedName>
        <fullName evidence="1">Uncharacterized protein</fullName>
    </submittedName>
</protein>
<dbReference type="Pfam" id="PF22633">
    <property type="entry name" value="F5_F8_type_C_2"/>
    <property type="match status" value="1"/>
</dbReference>
<proteinExistence type="predicted"/>
<reference evidence="1 2" key="1">
    <citation type="submission" date="2020-06" db="EMBL/GenBank/DDBJ databases">
        <authorList>
            <person name="Li R."/>
            <person name="Bekaert M."/>
        </authorList>
    </citation>
    <scope>NUCLEOTIDE SEQUENCE [LARGE SCALE GENOMIC DNA]</scope>
    <source>
        <strain evidence="2">wild</strain>
    </source>
</reference>
<sequence>MYGPHLANDGRTYTRGILNGKSQGQCSHTGLYSNVFWWAVNLEVESVIKRITIYRRTDCCTDRLRDFDVLVYNPAQASWNNYDRGTPELWHRQTGPSPPILNVTCGDGQVKGRFVKIIMEKNYVYIDHSLCLCEVEVYGRTKSGELDIRNPRICSSKVY</sequence>